<evidence type="ECO:0000256" key="5">
    <source>
        <dbReference type="ARBA" id="ARBA00022490"/>
    </source>
</evidence>
<dbReference type="InterPro" id="IPR001412">
    <property type="entry name" value="aa-tRNA-synth_I_CS"/>
</dbReference>
<dbReference type="GO" id="GO:0005737">
    <property type="term" value="C:cytoplasm"/>
    <property type="evidence" value="ECO:0007669"/>
    <property type="project" value="UniProtKB-SubCell"/>
</dbReference>
<keyword evidence="12 15" id="KW-0030">Aminoacyl-tRNA synthetase</keyword>
<keyword evidence="9 15" id="KW-0862">Zinc</keyword>
<evidence type="ECO:0000256" key="7">
    <source>
        <dbReference type="ARBA" id="ARBA00022723"/>
    </source>
</evidence>
<keyword evidence="7 15" id="KW-0479">Metal-binding</keyword>
<dbReference type="CDD" id="cd07961">
    <property type="entry name" value="Anticodon_Ia_Ile_ABEc"/>
    <property type="match status" value="1"/>
</dbReference>
<dbReference type="PROSITE" id="PS00178">
    <property type="entry name" value="AA_TRNA_LIGASE_I"/>
    <property type="match status" value="1"/>
</dbReference>
<evidence type="ECO:0000256" key="13">
    <source>
        <dbReference type="ARBA" id="ARBA00025217"/>
    </source>
</evidence>
<comment type="subcellular location">
    <subcellularLocation>
        <location evidence="2 15">Cytoplasm</location>
    </subcellularLocation>
</comment>
<evidence type="ECO:0000256" key="2">
    <source>
        <dbReference type="ARBA" id="ARBA00004496"/>
    </source>
</evidence>
<feature type="short sequence motif" description="'HIGH' region" evidence="15">
    <location>
        <begin position="69"/>
        <end position="79"/>
    </location>
</feature>
<dbReference type="GO" id="GO:0008270">
    <property type="term" value="F:zinc ion binding"/>
    <property type="evidence" value="ECO:0007669"/>
    <property type="project" value="UniProtKB-UniRule"/>
</dbReference>
<evidence type="ECO:0000313" key="19">
    <source>
        <dbReference type="EMBL" id="MBA8823429.1"/>
    </source>
</evidence>
<dbReference type="PRINTS" id="PR00984">
    <property type="entry name" value="TRNASYNTHILE"/>
</dbReference>
<evidence type="ECO:0000256" key="14">
    <source>
        <dbReference type="ARBA" id="ARBA00048359"/>
    </source>
</evidence>
<sequence>MAYPKVPFSGATTSDDSGAAAVASQPSFPRLEREVLDFWSRDGTFRASVEARDAGPHGGNEFVFYDGPPFANGLPHYGHLLTGYVKDAVPRYQTMRGRRVERRFGWDCHGLPAEVEAEKQLGISAKSEIESMGVAEFNVACRTSVLRYTDEWQDYVTRQARWVDFDNDYKTLDLDYMESVMWAFKTLWDKGLIYEGFRVLWYCWRCETPLSNTETRMDDVYRQRQDPAVTVGLRLRASGREFDGALALVWTTTPWTLPSNLAAAVHPDVDYALVEPEHGGERYVLAEARLGAYSRELGEDAAERVVARFKGTELLGSGYDPPFDFFVGRDNAHQVLEADYVTTDDGTGIVHIAPAFGEDDKVVTDAAGIDPVVPVDSRGTFTAEVAPYEGMQVFEANKRIIRDLKDADLLLRHETYDHPYPHCWRCDNALIQRALSSWFVAVTQFRDRMVQLNQRIDWVPEHIRDGQFGKWLENARDWNISRSRYWGSPVPVWVSDDPEHPRTDVYGSLDELEADFGVRPTELHRPEIDELTRPNPDDPTGRSVMRRVPDVLDCWFESGSMPFAQVHYPFDNADWFEHHYPGDFIVEYNGQTRGWFYTLHVLATALFDRPAFSHVAAHGIVLGHDGLKMSKSKGNYPDINEVFDRDGSDAMRWFLMSSPILRGGDLVVTEKGIRDAVRQAVLPLWNSWYFLALYANAAGVDGNSRVDSQHVLDRYVLAKTHEMAADVQAAMDRFDLAGACATVREFLEVLTNWYVRRSRERFWAGEQDAIDTLHTVLEVTSRVVAPLLPLTAEAVWRGLTGGRSVHLADWPLVDELSADPALVHAMDQVRQVCSAALALRKSHTLRVRQPLPKLVVAAPEAESLRPFVDLLRDEVNVKEVELTTDVAAHGHFEVSVNARAAGPRLGGDVQKVIKAVKSGEWSRTPGGAVFAGGIELREGEFTERLVSTATGAASALPGGEGLVVLDTEVSAELAAEGTARDVVRAVQQARREAGLEVSDRITTTLYAPREVLDAVNAHRDFLAGETLADTVELSAEQRPESAFAGSVGDGTDIAVTVTRL</sequence>
<comment type="function">
    <text evidence="13 15">Catalyzes the attachment of isoleucine to tRNA(Ile). As IleRS can inadvertently accommodate and process structurally similar amino acids such as valine, to avoid such errors it has two additional distinct tRNA(Ile)-dependent editing activities. One activity is designated as 'pretransfer' editing and involves the hydrolysis of activated Val-AMP. The other activity is designated 'posttransfer' editing and involves deacylation of mischarged Val-tRNA(Ile).</text>
</comment>
<evidence type="ECO:0000256" key="4">
    <source>
        <dbReference type="ARBA" id="ARBA00011245"/>
    </source>
</evidence>
<keyword evidence="10 15" id="KW-0067">ATP-binding</keyword>
<evidence type="ECO:0000256" key="6">
    <source>
        <dbReference type="ARBA" id="ARBA00022598"/>
    </source>
</evidence>
<comment type="similarity">
    <text evidence="3 15">Belongs to the class-I aminoacyl-tRNA synthetase family. IleS type 2 subfamily.</text>
</comment>
<dbReference type="InterPro" id="IPR013155">
    <property type="entry name" value="M/V/L/I-tRNA-synth_anticd-bd"/>
</dbReference>
<feature type="domain" description="Methionyl/Valyl/Leucyl/Isoleucyl-tRNA synthetase anticodon-binding" evidence="18">
    <location>
        <begin position="713"/>
        <end position="852"/>
    </location>
</feature>
<dbReference type="InterPro" id="IPR014729">
    <property type="entry name" value="Rossmann-like_a/b/a_fold"/>
</dbReference>
<evidence type="ECO:0000313" key="20">
    <source>
        <dbReference type="Proteomes" id="UP000569329"/>
    </source>
</evidence>
<evidence type="ECO:0000259" key="18">
    <source>
        <dbReference type="Pfam" id="PF08264"/>
    </source>
</evidence>
<evidence type="ECO:0000256" key="16">
    <source>
        <dbReference type="SAM" id="MobiDB-lite"/>
    </source>
</evidence>
<dbReference type="InterPro" id="IPR033709">
    <property type="entry name" value="Anticodon_Ile_ABEc"/>
</dbReference>
<dbReference type="InterPro" id="IPR009080">
    <property type="entry name" value="tRNAsynth_Ia_anticodon-bd"/>
</dbReference>
<keyword evidence="8 15" id="KW-0547">Nucleotide-binding</keyword>
<dbReference type="GO" id="GO:0006428">
    <property type="term" value="P:isoleucyl-tRNA aminoacylation"/>
    <property type="evidence" value="ECO:0007669"/>
    <property type="project" value="UniProtKB-UniRule"/>
</dbReference>
<comment type="caution">
    <text evidence="19">The sequence shown here is derived from an EMBL/GenBank/DDBJ whole genome shotgun (WGS) entry which is preliminary data.</text>
</comment>
<dbReference type="SUPFAM" id="SSF50677">
    <property type="entry name" value="ValRS/IleRS/LeuRS editing domain"/>
    <property type="match status" value="1"/>
</dbReference>
<name>A0A839DRS0_9PSEU</name>
<keyword evidence="5 15" id="KW-0963">Cytoplasm</keyword>
<dbReference type="HAMAP" id="MF_02003">
    <property type="entry name" value="Ile_tRNA_synth_type2"/>
    <property type="match status" value="1"/>
</dbReference>
<evidence type="ECO:0000256" key="1">
    <source>
        <dbReference type="ARBA" id="ARBA00001947"/>
    </source>
</evidence>
<keyword evidence="20" id="KW-1185">Reference proteome</keyword>
<dbReference type="FunFam" id="3.40.50.620:FF:000063">
    <property type="entry name" value="Isoleucine--tRNA ligase"/>
    <property type="match status" value="1"/>
</dbReference>
<protein>
    <recommendedName>
        <fullName evidence="15">Isoleucine--tRNA ligase</fullName>
        <ecNumber evidence="15">6.1.1.5</ecNumber>
    </recommendedName>
    <alternativeName>
        <fullName evidence="15">Isoleucyl-tRNA synthetase</fullName>
        <shortName evidence="15">IleRS</shortName>
    </alternativeName>
</protein>
<dbReference type="Pfam" id="PF19302">
    <property type="entry name" value="DUF5915"/>
    <property type="match status" value="1"/>
</dbReference>
<dbReference type="EMBL" id="JACGWZ010000001">
    <property type="protein sequence ID" value="MBA8823429.1"/>
    <property type="molecule type" value="Genomic_DNA"/>
</dbReference>
<feature type="domain" description="Aminoacyl-tRNA synthetase class Ia" evidence="17">
    <location>
        <begin position="35"/>
        <end position="662"/>
    </location>
</feature>
<dbReference type="InterPro" id="IPR002300">
    <property type="entry name" value="aa-tRNA-synth_Ia"/>
</dbReference>
<reference evidence="19 20" key="1">
    <citation type="submission" date="2020-07" db="EMBL/GenBank/DDBJ databases">
        <title>Sequencing the genomes of 1000 actinobacteria strains.</title>
        <authorList>
            <person name="Klenk H.-P."/>
        </authorList>
    </citation>
    <scope>NUCLEOTIDE SEQUENCE [LARGE SCALE GENOMIC DNA]</scope>
    <source>
        <strain evidence="19 20">DSM 45975</strain>
    </source>
</reference>
<feature type="region of interest" description="Disordered" evidence="16">
    <location>
        <begin position="1"/>
        <end position="24"/>
    </location>
</feature>
<dbReference type="InterPro" id="IPR002301">
    <property type="entry name" value="Ile-tRNA-ligase"/>
</dbReference>
<evidence type="ECO:0000256" key="12">
    <source>
        <dbReference type="ARBA" id="ARBA00023146"/>
    </source>
</evidence>
<evidence type="ECO:0000256" key="8">
    <source>
        <dbReference type="ARBA" id="ARBA00022741"/>
    </source>
</evidence>
<evidence type="ECO:0000256" key="11">
    <source>
        <dbReference type="ARBA" id="ARBA00022917"/>
    </source>
</evidence>
<dbReference type="CDD" id="cd00818">
    <property type="entry name" value="IleRS_core"/>
    <property type="match status" value="1"/>
</dbReference>
<dbReference type="RefSeq" id="WP_182542739.1">
    <property type="nucleotide sequence ID" value="NZ_JACGWZ010000001.1"/>
</dbReference>
<dbReference type="Gene3D" id="3.40.50.620">
    <property type="entry name" value="HUPs"/>
    <property type="match status" value="2"/>
</dbReference>
<keyword evidence="11 15" id="KW-0648">Protein biosynthesis</keyword>
<feature type="short sequence motif" description="'KMSKS' region" evidence="15">
    <location>
        <begin position="628"/>
        <end position="632"/>
    </location>
</feature>
<dbReference type="SUPFAM" id="SSF52374">
    <property type="entry name" value="Nucleotidylyl transferase"/>
    <property type="match status" value="1"/>
</dbReference>
<evidence type="ECO:0000259" key="17">
    <source>
        <dbReference type="Pfam" id="PF00133"/>
    </source>
</evidence>
<dbReference type="GO" id="GO:0004822">
    <property type="term" value="F:isoleucine-tRNA ligase activity"/>
    <property type="evidence" value="ECO:0007669"/>
    <property type="project" value="UniProtKB-UniRule"/>
</dbReference>
<dbReference type="AlphaFoldDB" id="A0A839DRS0"/>
<dbReference type="Proteomes" id="UP000569329">
    <property type="component" value="Unassembled WGS sequence"/>
</dbReference>
<feature type="binding site" evidence="15">
    <location>
        <position position="631"/>
    </location>
    <ligand>
        <name>ATP</name>
        <dbReference type="ChEBI" id="CHEBI:30616"/>
    </ligand>
</feature>
<evidence type="ECO:0000256" key="3">
    <source>
        <dbReference type="ARBA" id="ARBA00007078"/>
    </source>
</evidence>
<dbReference type="InterPro" id="IPR009008">
    <property type="entry name" value="Val/Leu/Ile-tRNA-synth_edit"/>
</dbReference>
<dbReference type="PANTHER" id="PTHR42780:SF1">
    <property type="entry name" value="ISOLEUCINE--TRNA LIGASE, CYTOPLASMIC"/>
    <property type="match status" value="1"/>
</dbReference>
<evidence type="ECO:0000256" key="9">
    <source>
        <dbReference type="ARBA" id="ARBA00022833"/>
    </source>
</evidence>
<dbReference type="PANTHER" id="PTHR42780">
    <property type="entry name" value="SOLEUCYL-TRNA SYNTHETASE"/>
    <property type="match status" value="1"/>
</dbReference>
<dbReference type="GO" id="GO:0002161">
    <property type="term" value="F:aminoacyl-tRNA deacylase activity"/>
    <property type="evidence" value="ECO:0007669"/>
    <property type="project" value="InterPro"/>
</dbReference>
<comment type="subunit">
    <text evidence="4 15">Monomer.</text>
</comment>
<dbReference type="EC" id="6.1.1.5" evidence="15"/>
<dbReference type="SUPFAM" id="SSF47323">
    <property type="entry name" value="Anticodon-binding domain of a subclass of class I aminoacyl-tRNA synthetases"/>
    <property type="match status" value="2"/>
</dbReference>
<dbReference type="GO" id="GO:0000049">
    <property type="term" value="F:tRNA binding"/>
    <property type="evidence" value="ECO:0007669"/>
    <property type="project" value="InterPro"/>
</dbReference>
<proteinExistence type="inferred from homology"/>
<comment type="catalytic activity">
    <reaction evidence="14 15">
        <text>tRNA(Ile) + L-isoleucine + ATP = L-isoleucyl-tRNA(Ile) + AMP + diphosphate</text>
        <dbReference type="Rhea" id="RHEA:11060"/>
        <dbReference type="Rhea" id="RHEA-COMP:9666"/>
        <dbReference type="Rhea" id="RHEA-COMP:9695"/>
        <dbReference type="ChEBI" id="CHEBI:30616"/>
        <dbReference type="ChEBI" id="CHEBI:33019"/>
        <dbReference type="ChEBI" id="CHEBI:58045"/>
        <dbReference type="ChEBI" id="CHEBI:78442"/>
        <dbReference type="ChEBI" id="CHEBI:78528"/>
        <dbReference type="ChEBI" id="CHEBI:456215"/>
        <dbReference type="EC" id="6.1.1.5"/>
    </reaction>
</comment>
<comment type="domain">
    <text evidence="15">IleRS has two distinct active sites: one for aminoacylation and one for editing. The misactivated valine is translocated from the active site to the editing site, which sterically excludes the correctly activated isoleucine. The single editing site contains two valyl binding pockets, one specific for each substrate (Val-AMP or Val-tRNA(Ile)).</text>
</comment>
<dbReference type="NCBIfam" id="TIGR00392">
    <property type="entry name" value="ileS"/>
    <property type="match status" value="1"/>
</dbReference>
<dbReference type="FunFam" id="3.40.50.620:FF:000075">
    <property type="entry name" value="Isoleucine--tRNA ligase"/>
    <property type="match status" value="1"/>
</dbReference>
<evidence type="ECO:0000256" key="15">
    <source>
        <dbReference type="HAMAP-Rule" id="MF_02003"/>
    </source>
</evidence>
<gene>
    <name evidence="15" type="primary">ileS</name>
    <name evidence="19" type="ORF">FHX42_000758</name>
</gene>
<dbReference type="Gene3D" id="1.10.730.10">
    <property type="entry name" value="Isoleucyl-tRNA Synthetase, Domain 1"/>
    <property type="match status" value="1"/>
</dbReference>
<dbReference type="Pfam" id="PF00133">
    <property type="entry name" value="tRNA-synt_1"/>
    <property type="match status" value="1"/>
</dbReference>
<keyword evidence="6 15" id="KW-0436">Ligase</keyword>
<dbReference type="GO" id="GO:0005524">
    <property type="term" value="F:ATP binding"/>
    <property type="evidence" value="ECO:0007669"/>
    <property type="project" value="UniProtKB-UniRule"/>
</dbReference>
<dbReference type="InterPro" id="IPR023586">
    <property type="entry name" value="Ile-tRNA-ligase_type2"/>
</dbReference>
<comment type="cofactor">
    <cofactor evidence="1 15">
        <name>Zn(2+)</name>
        <dbReference type="ChEBI" id="CHEBI:29105"/>
    </cofactor>
</comment>
<dbReference type="Pfam" id="PF08264">
    <property type="entry name" value="Anticodon_1"/>
    <property type="match status" value="1"/>
</dbReference>
<organism evidence="19 20">
    <name type="scientific">Halosaccharopolyspora lacisalsi</name>
    <dbReference type="NCBI Taxonomy" id="1000566"/>
    <lineage>
        <taxon>Bacteria</taxon>
        <taxon>Bacillati</taxon>
        <taxon>Actinomycetota</taxon>
        <taxon>Actinomycetes</taxon>
        <taxon>Pseudonocardiales</taxon>
        <taxon>Pseudonocardiaceae</taxon>
        <taxon>Halosaccharopolyspora</taxon>
    </lineage>
</organism>
<evidence type="ECO:0000256" key="10">
    <source>
        <dbReference type="ARBA" id="ARBA00022840"/>
    </source>
</evidence>
<accession>A0A839DRS0</accession>